<dbReference type="InterPro" id="IPR025943">
    <property type="entry name" value="Sigma_54_int_dom_ATP-bd_2"/>
</dbReference>
<dbReference type="PROSITE" id="PS00676">
    <property type="entry name" value="SIGMA54_INTERACT_2"/>
    <property type="match status" value="1"/>
</dbReference>
<dbReference type="EMBL" id="JAKRYL010000016">
    <property type="protein sequence ID" value="MCL7748489.1"/>
    <property type="molecule type" value="Genomic_DNA"/>
</dbReference>
<evidence type="ECO:0000313" key="7">
    <source>
        <dbReference type="EMBL" id="MCL7748489.1"/>
    </source>
</evidence>
<dbReference type="InterPro" id="IPR027417">
    <property type="entry name" value="P-loop_NTPase"/>
</dbReference>
<dbReference type="GO" id="GO:0006355">
    <property type="term" value="P:regulation of DNA-templated transcription"/>
    <property type="evidence" value="ECO:0007669"/>
    <property type="project" value="InterPro"/>
</dbReference>
<keyword evidence="3" id="KW-0805">Transcription regulation</keyword>
<dbReference type="Gene3D" id="1.10.10.60">
    <property type="entry name" value="Homeodomain-like"/>
    <property type="match status" value="1"/>
</dbReference>
<accession>A0A9X2CUI0</accession>
<proteinExistence type="predicted"/>
<dbReference type="Proteomes" id="UP001139150">
    <property type="component" value="Unassembled WGS sequence"/>
</dbReference>
<keyword evidence="1" id="KW-0547">Nucleotide-binding</keyword>
<dbReference type="CDD" id="cd00009">
    <property type="entry name" value="AAA"/>
    <property type="match status" value="1"/>
</dbReference>
<name>A0A9X2CUI0_9BACI</name>
<keyword evidence="4" id="KW-0238">DNA-binding</keyword>
<keyword evidence="5" id="KW-0804">Transcription</keyword>
<dbReference type="SMART" id="SM00382">
    <property type="entry name" value="AAA"/>
    <property type="match status" value="1"/>
</dbReference>
<reference evidence="7" key="1">
    <citation type="submission" date="2022-02" db="EMBL/GenBank/DDBJ databases">
        <title>Halalkalibacter sp. nov. isolated from Lonar Lake, India.</title>
        <authorList>
            <person name="Joshi A."/>
            <person name="Thite S."/>
            <person name="Lodha T."/>
        </authorList>
    </citation>
    <scope>NUCLEOTIDE SEQUENCE</scope>
    <source>
        <strain evidence="7">MEB205</strain>
    </source>
</reference>
<evidence type="ECO:0000313" key="8">
    <source>
        <dbReference type="Proteomes" id="UP001139150"/>
    </source>
</evidence>
<evidence type="ECO:0000256" key="2">
    <source>
        <dbReference type="ARBA" id="ARBA00022840"/>
    </source>
</evidence>
<dbReference type="Pfam" id="PF00158">
    <property type="entry name" value="Sigma54_activat"/>
    <property type="match status" value="1"/>
</dbReference>
<evidence type="ECO:0000256" key="1">
    <source>
        <dbReference type="ARBA" id="ARBA00022741"/>
    </source>
</evidence>
<dbReference type="AlphaFoldDB" id="A0A9X2CUI0"/>
<dbReference type="FunFam" id="3.40.50.300:FF:000006">
    <property type="entry name" value="DNA-binding transcriptional regulator NtrC"/>
    <property type="match status" value="1"/>
</dbReference>
<evidence type="ECO:0000256" key="3">
    <source>
        <dbReference type="ARBA" id="ARBA00023015"/>
    </source>
</evidence>
<dbReference type="InterPro" id="IPR000014">
    <property type="entry name" value="PAS"/>
</dbReference>
<dbReference type="SUPFAM" id="SSF46689">
    <property type="entry name" value="Homeodomain-like"/>
    <property type="match status" value="1"/>
</dbReference>
<dbReference type="InterPro" id="IPR058031">
    <property type="entry name" value="AAA_lid_NorR"/>
</dbReference>
<evidence type="ECO:0000256" key="5">
    <source>
        <dbReference type="ARBA" id="ARBA00023163"/>
    </source>
</evidence>
<dbReference type="Pfam" id="PF02954">
    <property type="entry name" value="HTH_8"/>
    <property type="match status" value="1"/>
</dbReference>
<dbReference type="PRINTS" id="PR01590">
    <property type="entry name" value="HTHFIS"/>
</dbReference>
<dbReference type="GO" id="GO:0005524">
    <property type="term" value="F:ATP binding"/>
    <property type="evidence" value="ECO:0007669"/>
    <property type="project" value="UniProtKB-KW"/>
</dbReference>
<dbReference type="Pfam" id="PF25601">
    <property type="entry name" value="AAA_lid_14"/>
    <property type="match status" value="1"/>
</dbReference>
<dbReference type="InterPro" id="IPR025944">
    <property type="entry name" value="Sigma_54_int_dom_CS"/>
</dbReference>
<dbReference type="Gene3D" id="1.10.8.60">
    <property type="match status" value="1"/>
</dbReference>
<dbReference type="PANTHER" id="PTHR32071:SF57">
    <property type="entry name" value="C4-DICARBOXYLATE TRANSPORT TRANSCRIPTIONAL REGULATORY PROTEIN DCTD"/>
    <property type="match status" value="1"/>
</dbReference>
<evidence type="ECO:0000256" key="4">
    <source>
        <dbReference type="ARBA" id="ARBA00023125"/>
    </source>
</evidence>
<feature type="domain" description="Sigma-54 factor interaction" evidence="6">
    <location>
        <begin position="272"/>
        <end position="502"/>
    </location>
</feature>
<dbReference type="Gene3D" id="3.40.50.300">
    <property type="entry name" value="P-loop containing nucleotide triphosphate hydrolases"/>
    <property type="match status" value="1"/>
</dbReference>
<dbReference type="SUPFAM" id="SSF52540">
    <property type="entry name" value="P-loop containing nucleoside triphosphate hydrolases"/>
    <property type="match status" value="1"/>
</dbReference>
<dbReference type="InterPro" id="IPR035965">
    <property type="entry name" value="PAS-like_dom_sf"/>
</dbReference>
<dbReference type="RefSeq" id="WP_250097378.1">
    <property type="nucleotide sequence ID" value="NZ_JAKRYL010000016.1"/>
</dbReference>
<sequence length="584" mass="66671">MTTKKLSISSEDFISTFQSIIENNEDMIENLNLDMYVFHSDNNFVCYYDKDTRLISDEQTKSAAWVNPLINNKASIDHIVTDSGVKQFVYSCPIFIDQHSDFHLIVPCHKKEDELHFSLQILADYIGYLVVNQRTKEDIFLKSEYQEKICEATSEGYLTINKYGELTYLNRVGGKILDVDPKKATGKHVSELFDYYEQMIEVLHTGKGWENRDFFISRPSRRIQLVKSSIPIVDDDNQELVGSIFIFREMKVVRDMVGNIVGNKARFDFADFKYKNSEMVEFVELAKSAAKTDSSVLIESESGTGKELIAQAIHNHSHRCNGPFITIDCSSIPRDLVESELFGYVEGAFTGARKNGRFGKFELAHGGTIFLDEIGEMPLEMQSKLLRVIQSRTVTRIGGNKPTPINFRIIAATNRNLEEEIDNGNFRLDLFYRLNVIHLSIPPLRNRLEDIPILANLFIEKTATREGRVPPLLTDEALSDLKKYSWPGNVRELENVMERATLLAEDIITSIHLPKHISSTHTITNNSTCIQNEIGETSMEWEKVEHQLIVDTLEKANNNKSKTAKILGISRSALYDKLKKYQIK</sequence>
<evidence type="ECO:0000259" key="6">
    <source>
        <dbReference type="PROSITE" id="PS50045"/>
    </source>
</evidence>
<dbReference type="InterPro" id="IPR002197">
    <property type="entry name" value="HTH_Fis"/>
</dbReference>
<comment type="caution">
    <text evidence="7">The sequence shown here is derived from an EMBL/GenBank/DDBJ whole genome shotgun (WGS) entry which is preliminary data.</text>
</comment>
<keyword evidence="8" id="KW-1185">Reference proteome</keyword>
<dbReference type="PROSITE" id="PS00688">
    <property type="entry name" value="SIGMA54_INTERACT_3"/>
    <property type="match status" value="1"/>
</dbReference>
<dbReference type="Pfam" id="PF13426">
    <property type="entry name" value="PAS_9"/>
    <property type="match status" value="1"/>
</dbReference>
<dbReference type="InterPro" id="IPR002078">
    <property type="entry name" value="Sigma_54_int"/>
</dbReference>
<dbReference type="GO" id="GO:0043565">
    <property type="term" value="F:sequence-specific DNA binding"/>
    <property type="evidence" value="ECO:0007669"/>
    <property type="project" value="InterPro"/>
</dbReference>
<dbReference type="PROSITE" id="PS50045">
    <property type="entry name" value="SIGMA54_INTERACT_4"/>
    <property type="match status" value="1"/>
</dbReference>
<gene>
    <name evidence="7" type="ORF">MF646_15275</name>
</gene>
<dbReference type="InterPro" id="IPR003593">
    <property type="entry name" value="AAA+_ATPase"/>
</dbReference>
<dbReference type="SUPFAM" id="SSF55785">
    <property type="entry name" value="PYP-like sensor domain (PAS domain)"/>
    <property type="match status" value="1"/>
</dbReference>
<protein>
    <submittedName>
        <fullName evidence="7">Sigma 54-interacting transcriptional regulator</fullName>
    </submittedName>
</protein>
<dbReference type="InterPro" id="IPR009057">
    <property type="entry name" value="Homeodomain-like_sf"/>
</dbReference>
<dbReference type="PANTHER" id="PTHR32071">
    <property type="entry name" value="TRANSCRIPTIONAL REGULATORY PROTEIN"/>
    <property type="match status" value="1"/>
</dbReference>
<dbReference type="Gene3D" id="3.30.450.20">
    <property type="entry name" value="PAS domain"/>
    <property type="match status" value="1"/>
</dbReference>
<organism evidence="7 8">
    <name type="scientific">Halalkalibacter alkaliphilus</name>
    <dbReference type="NCBI Taxonomy" id="2917993"/>
    <lineage>
        <taxon>Bacteria</taxon>
        <taxon>Bacillati</taxon>
        <taxon>Bacillota</taxon>
        <taxon>Bacilli</taxon>
        <taxon>Bacillales</taxon>
        <taxon>Bacillaceae</taxon>
        <taxon>Halalkalibacter</taxon>
    </lineage>
</organism>
<keyword evidence="2" id="KW-0067">ATP-binding</keyword>